<reference evidence="2 3" key="1">
    <citation type="submission" date="2024-06" db="EMBL/GenBank/DDBJ databases">
        <title>The Natural Products Discovery Center: Release of the First 8490 Sequenced Strains for Exploring Actinobacteria Biosynthetic Diversity.</title>
        <authorList>
            <person name="Kalkreuter E."/>
            <person name="Kautsar S.A."/>
            <person name="Yang D."/>
            <person name="Bader C.D."/>
            <person name="Teijaro C.N."/>
            <person name="Fluegel L."/>
            <person name="Davis C.M."/>
            <person name="Simpson J.R."/>
            <person name="Lauterbach L."/>
            <person name="Steele A.D."/>
            <person name="Gui C."/>
            <person name="Meng S."/>
            <person name="Li G."/>
            <person name="Viehrig K."/>
            <person name="Ye F."/>
            <person name="Su P."/>
            <person name="Kiefer A.F."/>
            <person name="Nichols A."/>
            <person name="Cepeda A.J."/>
            <person name="Yan W."/>
            <person name="Fan B."/>
            <person name="Jiang Y."/>
            <person name="Adhikari A."/>
            <person name="Zheng C.-J."/>
            <person name="Schuster L."/>
            <person name="Cowan T.M."/>
            <person name="Smanski M.J."/>
            <person name="Chevrette M.G."/>
            <person name="De Carvalho L.P.S."/>
            <person name="Shen B."/>
        </authorList>
    </citation>
    <scope>NUCLEOTIDE SEQUENCE [LARGE SCALE GENOMIC DNA]</scope>
    <source>
        <strain evidence="2 3">NPDC000234</strain>
    </source>
</reference>
<protein>
    <submittedName>
        <fullName evidence="2">RNA polymerase subunit sigma-70</fullName>
    </submittedName>
</protein>
<dbReference type="EMBL" id="JBEPEK010000307">
    <property type="protein sequence ID" value="MER7184182.1"/>
    <property type="molecule type" value="Genomic_DNA"/>
</dbReference>
<evidence type="ECO:0000313" key="2">
    <source>
        <dbReference type="EMBL" id="MER7184182.1"/>
    </source>
</evidence>
<proteinExistence type="predicted"/>
<evidence type="ECO:0000313" key="3">
    <source>
        <dbReference type="Proteomes" id="UP001474181"/>
    </source>
</evidence>
<keyword evidence="3" id="KW-1185">Reference proteome</keyword>
<accession>A0ABV1X591</accession>
<evidence type="ECO:0000256" key="1">
    <source>
        <dbReference type="SAM" id="MobiDB-lite"/>
    </source>
</evidence>
<name>A0ABV1X591_9ACTN</name>
<comment type="caution">
    <text evidence="2">The sequence shown here is derived from an EMBL/GenBank/DDBJ whole genome shotgun (WGS) entry which is preliminary data.</text>
</comment>
<sequence length="46" mass="5079">MARRAQGDQHGDPLDADQERRVRAVLALGGPLQQPQADLLYPVQQV</sequence>
<dbReference type="Proteomes" id="UP001474181">
    <property type="component" value="Unassembled WGS sequence"/>
</dbReference>
<feature type="non-terminal residue" evidence="2">
    <location>
        <position position="46"/>
    </location>
</feature>
<gene>
    <name evidence="2" type="ORF">ABT404_32730</name>
</gene>
<organism evidence="2 3">
    <name type="scientific">Streptomyces hyaluromycini</name>
    <dbReference type="NCBI Taxonomy" id="1377993"/>
    <lineage>
        <taxon>Bacteria</taxon>
        <taxon>Bacillati</taxon>
        <taxon>Actinomycetota</taxon>
        <taxon>Actinomycetes</taxon>
        <taxon>Kitasatosporales</taxon>
        <taxon>Streptomycetaceae</taxon>
        <taxon>Streptomyces</taxon>
    </lineage>
</organism>
<feature type="region of interest" description="Disordered" evidence="1">
    <location>
        <begin position="1"/>
        <end position="20"/>
    </location>
</feature>